<protein>
    <submittedName>
        <fullName evidence="1">Uncharacterized protein</fullName>
    </submittedName>
</protein>
<evidence type="ECO:0000313" key="1">
    <source>
        <dbReference type="EMBL" id="KAK8921626.1"/>
    </source>
</evidence>
<name>A0AAP0B0J6_9ASPA</name>
<organism evidence="1 2">
    <name type="scientific">Platanthera zijinensis</name>
    <dbReference type="NCBI Taxonomy" id="2320716"/>
    <lineage>
        <taxon>Eukaryota</taxon>
        <taxon>Viridiplantae</taxon>
        <taxon>Streptophyta</taxon>
        <taxon>Embryophyta</taxon>
        <taxon>Tracheophyta</taxon>
        <taxon>Spermatophyta</taxon>
        <taxon>Magnoliopsida</taxon>
        <taxon>Liliopsida</taxon>
        <taxon>Asparagales</taxon>
        <taxon>Orchidaceae</taxon>
        <taxon>Orchidoideae</taxon>
        <taxon>Orchideae</taxon>
        <taxon>Orchidinae</taxon>
        <taxon>Platanthera</taxon>
    </lineage>
</organism>
<dbReference type="PANTHER" id="PTHR31973:SF187">
    <property type="entry name" value="MUTATOR TRANSPOSASE MUDRA PROTEIN"/>
    <property type="match status" value="1"/>
</dbReference>
<dbReference type="PANTHER" id="PTHR31973">
    <property type="entry name" value="POLYPROTEIN, PUTATIVE-RELATED"/>
    <property type="match status" value="1"/>
</dbReference>
<keyword evidence="2" id="KW-1185">Reference proteome</keyword>
<dbReference type="EMBL" id="JBBWWQ010000018">
    <property type="protein sequence ID" value="KAK8921626.1"/>
    <property type="molecule type" value="Genomic_DNA"/>
</dbReference>
<accession>A0AAP0B0J6</accession>
<dbReference type="AlphaFoldDB" id="A0AAP0B0J6"/>
<proteinExistence type="predicted"/>
<reference evidence="1 2" key="1">
    <citation type="journal article" date="2022" name="Nat. Plants">
        <title>Genomes of leafy and leafless Platanthera orchids illuminate the evolution of mycoheterotrophy.</title>
        <authorList>
            <person name="Li M.H."/>
            <person name="Liu K.W."/>
            <person name="Li Z."/>
            <person name="Lu H.C."/>
            <person name="Ye Q.L."/>
            <person name="Zhang D."/>
            <person name="Wang J.Y."/>
            <person name="Li Y.F."/>
            <person name="Zhong Z.M."/>
            <person name="Liu X."/>
            <person name="Yu X."/>
            <person name="Liu D.K."/>
            <person name="Tu X.D."/>
            <person name="Liu B."/>
            <person name="Hao Y."/>
            <person name="Liao X.Y."/>
            <person name="Jiang Y.T."/>
            <person name="Sun W.H."/>
            <person name="Chen J."/>
            <person name="Chen Y.Q."/>
            <person name="Ai Y."/>
            <person name="Zhai J.W."/>
            <person name="Wu S.S."/>
            <person name="Zhou Z."/>
            <person name="Hsiao Y.Y."/>
            <person name="Wu W.L."/>
            <person name="Chen Y.Y."/>
            <person name="Lin Y.F."/>
            <person name="Hsu J.L."/>
            <person name="Li C.Y."/>
            <person name="Wang Z.W."/>
            <person name="Zhao X."/>
            <person name="Zhong W.Y."/>
            <person name="Ma X.K."/>
            <person name="Ma L."/>
            <person name="Huang J."/>
            <person name="Chen G.Z."/>
            <person name="Huang M.Z."/>
            <person name="Huang L."/>
            <person name="Peng D.H."/>
            <person name="Luo Y.B."/>
            <person name="Zou S.Q."/>
            <person name="Chen S.P."/>
            <person name="Lan S."/>
            <person name="Tsai W.C."/>
            <person name="Van de Peer Y."/>
            <person name="Liu Z.J."/>
        </authorList>
    </citation>
    <scope>NUCLEOTIDE SEQUENCE [LARGE SCALE GENOMIC DNA]</scope>
    <source>
        <strain evidence="1">Lor287</strain>
    </source>
</reference>
<evidence type="ECO:0000313" key="2">
    <source>
        <dbReference type="Proteomes" id="UP001418222"/>
    </source>
</evidence>
<dbReference type="Proteomes" id="UP001418222">
    <property type="component" value="Unassembled WGS sequence"/>
</dbReference>
<gene>
    <name evidence="1" type="ORF">KSP39_PZI020570</name>
</gene>
<sequence length="119" mass="13801">MYVSFMSKCEKTFQVKTIKGEHTCCRVSNSQHCTSKFLAKKYETNIRSNPDWPAGSMQEIMQRDNKTSLSLWKMYRVKKHAAKSISGTEIEQYNNFGITLRKFIGLILILQLKLNVSMI</sequence>
<comment type="caution">
    <text evidence="1">The sequence shown here is derived from an EMBL/GenBank/DDBJ whole genome shotgun (WGS) entry which is preliminary data.</text>
</comment>